<dbReference type="Pfam" id="PF26163">
    <property type="entry name" value="mS26"/>
    <property type="match status" value="1"/>
</dbReference>
<dbReference type="InterPro" id="IPR058940">
    <property type="entry name" value="mS26_fungi"/>
</dbReference>
<dbReference type="HOGENOM" id="CLU_760813_0_0_1"/>
<dbReference type="CDD" id="cd23703">
    <property type="entry name" value="mS26_PET12"/>
    <property type="match status" value="1"/>
</dbReference>
<evidence type="ECO:0000313" key="1">
    <source>
        <dbReference type="EMBL" id="EWC43815.1"/>
    </source>
</evidence>
<name>W7I4Z2_9PEZI</name>
<reference evidence="1 2" key="1">
    <citation type="submission" date="2013-05" db="EMBL/GenBank/DDBJ databases">
        <title>Drechslerella stenobrocha genome reveals carnivorous origination and mechanical trapping mechanism of predatory fungi.</title>
        <authorList>
            <person name="Liu X."/>
            <person name="Zhang W."/>
            <person name="Liu K."/>
        </authorList>
    </citation>
    <scope>NUCLEOTIDE SEQUENCE [LARGE SCALE GENOMIC DNA]</scope>
    <source>
        <strain evidence="1 2">248</strain>
    </source>
</reference>
<gene>
    <name evidence="1" type="ORF">DRE_07324</name>
</gene>
<dbReference type="Proteomes" id="UP000024837">
    <property type="component" value="Unassembled WGS sequence"/>
</dbReference>
<dbReference type="EMBL" id="KI966451">
    <property type="protein sequence ID" value="EWC43815.1"/>
    <property type="molecule type" value="Genomic_DNA"/>
</dbReference>
<organism evidence="1 2">
    <name type="scientific">Drechslerella stenobrocha 248</name>
    <dbReference type="NCBI Taxonomy" id="1043628"/>
    <lineage>
        <taxon>Eukaryota</taxon>
        <taxon>Fungi</taxon>
        <taxon>Dikarya</taxon>
        <taxon>Ascomycota</taxon>
        <taxon>Pezizomycotina</taxon>
        <taxon>Orbiliomycetes</taxon>
        <taxon>Orbiliales</taxon>
        <taxon>Orbiliaceae</taxon>
        <taxon>Drechslerella</taxon>
    </lineage>
</organism>
<sequence length="357" mass="40058">MSSSTLQSSAFICRSCSRHLRPSPASLPPTRAFSTAIPRGQPSSTSPYSPYYVDIPFPPQRYVPWQPRAKGKRPVPRKVFKSANADRKVTAEYLAGLSKEPTNFSRPGEDAPAREKAYIGWKQKMADSRRRNVRDGLLELHAQSQKRNAIVAARSAEKQERRARLLAQEDPEVAQLTNPSILAALQTKHKLTDPDRMERLAASRARYIEHEETRIIARREHLHELYIRANTFIVATAQLEDVIERKFSEVASAESTNVMPPSGRDILTRHQSEDMINTTRDEAIAMRIRDALTGGNKRPKQVAADVGRPDVRTTEDLLNIVNQPMTKYGYPGLQGARGQMATQDLFQVLSGKEPGPK</sequence>
<keyword evidence="2" id="KW-1185">Reference proteome</keyword>
<accession>W7I4Z2</accession>
<proteinExistence type="predicted"/>
<dbReference type="OrthoDB" id="5223508at2759"/>
<dbReference type="AlphaFoldDB" id="W7I4Z2"/>
<protein>
    <submittedName>
        <fullName evidence="1">Uncharacterized protein</fullName>
    </submittedName>
</protein>
<evidence type="ECO:0000313" key="2">
    <source>
        <dbReference type="Proteomes" id="UP000024837"/>
    </source>
</evidence>